<reference evidence="3 4" key="1">
    <citation type="submission" date="2020-07" db="EMBL/GenBank/DDBJ databases">
        <title>Description of Limosilactobacillus balticus sp. nov., Limosilactobacillus agrestis sp. nov., Limosilactobacillus albertensis sp. nov., Limosilactobacillus rudii sp. nov., Limosilactobacillus fastidiosus sp. nov., five novel Limosilactobacillus species isolated from the vertebrate gastrointestinal tract, and proposal of 6 subspecies of Limosilactobacillus reuteri adapted to the gastrointestinal tract of specific vertebrate hosts.</title>
        <authorList>
            <person name="Li F."/>
            <person name="Cheng C."/>
            <person name="Zheng J."/>
            <person name="Quevedo R.M."/>
            <person name="Li J."/>
            <person name="Roos S."/>
            <person name="Gaenzle M.G."/>
            <person name="Walter J."/>
        </authorList>
    </citation>
    <scope>NUCLEOTIDE SEQUENCE [LARGE SCALE GENOMIC DNA]</scope>
    <source>
        <strain evidence="3 4">Lr3000</strain>
    </source>
</reference>
<dbReference type="Gene3D" id="3.55.50.40">
    <property type="match status" value="1"/>
</dbReference>
<gene>
    <name evidence="3" type="ORF">H5S41_02250</name>
</gene>
<sequence>MSISNPESFDYLKVAQYDPKNTKNHYMNVYPLTGCVDRSSVHIKYNDNSDYNISFSVHDDGSAAFKALGNKARILAGEQIFEISNFNTSVSGIDSASVSADQLANVNFKRVNQPRKMIYTTSEGDKKKENVSYLTLKQLLNFFKHGIDTMGFKFVVHGWFPKRGIKDVGHWNGKQLLTKITDIWPGTVVIGWGHEIHFYGFQKSRGKNGELVNVRDIDTGQRFDNMYDTKDIKVERSITQMCNAIEVKSATYQVKNQTGGDDSDIVMQTRPYFANFLAVSEKSIKEYGYYMADSILDNNFTNKAAAIAAAREKMVTRPVVSVTATVDHPGKTEAQPIPGFKYTVGVSNDDNVYHVILRGFDWYPFDPQKGANLTLNSVDPGILGNLRTIVMHDLELSPAMTDFKELTNDDSGDDSDDSDDLSDDDLSDDLDDDSDDDDSDDDGDDDSDDDGLDEEDTDDTTDRPDDDGNGDGTQPQNGQQGSAQGFFLSISDRGTNAYISDHGNIVVNKNNNKWLLRVADDDAMAQLRDHKITPDSINQNHYVDRLMMIDYDHGSWLHGKNTNLNSNYQNADFYFSHAGLTGSGMWWTQAGQFTFRAKVPNSDYNDDGTIHHVVDSYNDDGVGLYDDTKTNGKNPGHLARVNMGPLYATSTHKLSKLSTKQDVKPLDEDKALKTIMNTDIATYRYKKEYDDKQNPEASVIIDDVHDNPQWRTPDVFKDKSGSYRNDSALLAYTVKAVQALSHKVDKLTEENNKLKKQLKSKS</sequence>
<evidence type="ECO:0000313" key="3">
    <source>
        <dbReference type="EMBL" id="MBB1122791.1"/>
    </source>
</evidence>
<organism evidence="3 4">
    <name type="scientific">Limosilactobacillus albertensis</name>
    <dbReference type="NCBI Taxonomy" id="2759752"/>
    <lineage>
        <taxon>Bacteria</taxon>
        <taxon>Bacillati</taxon>
        <taxon>Bacillota</taxon>
        <taxon>Bacilli</taxon>
        <taxon>Lactobacillales</taxon>
        <taxon>Lactobacillaceae</taxon>
        <taxon>Limosilactobacillus</taxon>
    </lineage>
</organism>
<dbReference type="InterPro" id="IPR030392">
    <property type="entry name" value="S74_ICA"/>
</dbReference>
<name>A0A839GYN2_9LACO</name>
<dbReference type="Pfam" id="PF13884">
    <property type="entry name" value="Peptidase_S74"/>
    <property type="match status" value="1"/>
</dbReference>
<feature type="compositionally biased region" description="Acidic residues" evidence="1">
    <location>
        <begin position="408"/>
        <end position="469"/>
    </location>
</feature>
<comment type="caution">
    <text evidence="3">The sequence shown here is derived from an EMBL/GenBank/DDBJ whole genome shotgun (WGS) entry which is preliminary data.</text>
</comment>
<evidence type="ECO:0000256" key="1">
    <source>
        <dbReference type="SAM" id="MobiDB-lite"/>
    </source>
</evidence>
<feature type="region of interest" description="Disordered" evidence="1">
    <location>
        <begin position="404"/>
        <end position="482"/>
    </location>
</feature>
<protein>
    <submittedName>
        <fullName evidence="3">Phage tail protein</fullName>
    </submittedName>
</protein>
<evidence type="ECO:0000259" key="2">
    <source>
        <dbReference type="PROSITE" id="PS51688"/>
    </source>
</evidence>
<dbReference type="EMBL" id="JACIVD010000048">
    <property type="protein sequence ID" value="MBB1122791.1"/>
    <property type="molecule type" value="Genomic_DNA"/>
</dbReference>
<feature type="domain" description="Peptidase S74" evidence="2">
    <location>
        <begin position="655"/>
        <end position="751"/>
    </location>
</feature>
<dbReference type="Gene3D" id="6.20.110.10">
    <property type="match status" value="1"/>
</dbReference>
<dbReference type="InterPro" id="IPR044051">
    <property type="entry name" value="Prophage_tail_N"/>
</dbReference>
<dbReference type="RefSeq" id="WP_182602091.1">
    <property type="nucleotide sequence ID" value="NZ_JACIVD010000048.1"/>
</dbReference>
<dbReference type="Pfam" id="PF18994">
    <property type="entry name" value="Prophage_tailD1"/>
    <property type="match status" value="1"/>
</dbReference>
<evidence type="ECO:0000313" key="4">
    <source>
        <dbReference type="Proteomes" id="UP000547628"/>
    </source>
</evidence>
<dbReference type="PROSITE" id="PS51688">
    <property type="entry name" value="ICA"/>
    <property type="match status" value="1"/>
</dbReference>
<accession>A0A839GYN2</accession>
<dbReference type="AlphaFoldDB" id="A0A839GYN2"/>
<proteinExistence type="predicted"/>
<dbReference type="Proteomes" id="UP000547628">
    <property type="component" value="Unassembled WGS sequence"/>
</dbReference>